<comment type="caution">
    <text evidence="13">Lacks conserved residue(s) required for the propagation of feature annotation.</text>
</comment>
<dbReference type="FunFam" id="1.20.1070.10:FF:000033">
    <property type="entry name" value="Vomeronasal type-1 receptor"/>
    <property type="match status" value="1"/>
</dbReference>
<evidence type="ECO:0000256" key="2">
    <source>
        <dbReference type="ARBA" id="ARBA00004651"/>
    </source>
</evidence>
<dbReference type="Pfam" id="PF03402">
    <property type="entry name" value="V1R"/>
    <property type="match status" value="1"/>
</dbReference>
<dbReference type="GO" id="GO:0005886">
    <property type="term" value="C:plasma membrane"/>
    <property type="evidence" value="ECO:0007669"/>
    <property type="project" value="UniProtKB-SubCell"/>
</dbReference>
<organism evidence="14 15">
    <name type="scientific">Balaenoptera musculus</name>
    <name type="common">Blue whale</name>
    <dbReference type="NCBI Taxonomy" id="9771"/>
    <lineage>
        <taxon>Eukaryota</taxon>
        <taxon>Metazoa</taxon>
        <taxon>Chordata</taxon>
        <taxon>Craniata</taxon>
        <taxon>Vertebrata</taxon>
        <taxon>Euteleostomi</taxon>
        <taxon>Mammalia</taxon>
        <taxon>Eutheria</taxon>
        <taxon>Laurasiatheria</taxon>
        <taxon>Artiodactyla</taxon>
        <taxon>Whippomorpha</taxon>
        <taxon>Cetacea</taxon>
        <taxon>Mysticeti</taxon>
        <taxon>Balaenopteridae</taxon>
        <taxon>Balaenoptera</taxon>
    </lineage>
</organism>
<dbReference type="KEGG" id="bmus:118885114"/>
<keyword evidence="7 13" id="KW-1133">Transmembrane helix</keyword>
<dbReference type="CDD" id="cd13949">
    <property type="entry name" value="7tm_V1R_pheromone"/>
    <property type="match status" value="1"/>
</dbReference>
<keyword evidence="11" id="KW-0325">Glycoprotein</keyword>
<dbReference type="PANTHER" id="PTHR24062">
    <property type="entry name" value="VOMERONASAL TYPE-1 RECEPTOR"/>
    <property type="match status" value="1"/>
</dbReference>
<protein>
    <recommendedName>
        <fullName evidence="13">Vomeronasal type-1 receptor</fullName>
    </recommendedName>
</protein>
<comment type="subcellular location">
    <subcellularLocation>
        <location evidence="2 13">Cell membrane</location>
        <topology evidence="2 13">Multi-pass membrane protein</topology>
    </subcellularLocation>
</comment>
<comment type="similarity">
    <text evidence="3 13">Belongs to the G-protein coupled receptor 1 family.</text>
</comment>
<name>A0A8B8VWT9_BALMU</name>
<evidence type="ECO:0000256" key="4">
    <source>
        <dbReference type="ARBA" id="ARBA00022475"/>
    </source>
</evidence>
<dbReference type="Proteomes" id="UP000694857">
    <property type="component" value="Chromosome 19"/>
</dbReference>
<feature type="transmembrane region" description="Helical" evidence="13">
    <location>
        <begin position="264"/>
        <end position="287"/>
    </location>
</feature>
<evidence type="ECO:0000256" key="7">
    <source>
        <dbReference type="ARBA" id="ARBA00022989"/>
    </source>
</evidence>
<dbReference type="Gene3D" id="1.20.1070.10">
    <property type="entry name" value="Rhodopsin 7-helix transmembrane proteins"/>
    <property type="match status" value="1"/>
</dbReference>
<sequence length="330" mass="37370">MPFMDLKFVMIFLFQICIGILGNFSLLYHYVFLYLSGPRSRSTDLIFKHLTIANSLVILSRGIPETTAAFGLKDFLRDFGCKLVFSVHRVARGVSMGTTCLLSIFQAIAISPSNSKWAELKVRALKFIGPTNILCWILNMLLNTMVPMHLTGKWNNKSITKTIDFGYCSSKLHNKDTDLLFIVLVSSHDVLCLGHMTWANGSMVSILYRHKQRVQKILGKNVSPRSSPLTKATQSILVLASTFVCFYTLSSIIYFYFIHVHKTIWWLVYTSALIKACFPTASPFVLWRCVPCISRHLCVCTRKSAVTSSHQNNINSLIFIMFIPFCPHSS</sequence>
<dbReference type="AlphaFoldDB" id="A0A8B8VWT9"/>
<dbReference type="InterPro" id="IPR004072">
    <property type="entry name" value="Vmron_rcpt_1"/>
</dbReference>
<evidence type="ECO:0000256" key="3">
    <source>
        <dbReference type="ARBA" id="ARBA00010663"/>
    </source>
</evidence>
<evidence type="ECO:0000256" key="11">
    <source>
        <dbReference type="ARBA" id="ARBA00023180"/>
    </source>
</evidence>
<feature type="transmembrane region" description="Helical" evidence="13">
    <location>
        <begin position="124"/>
        <end position="142"/>
    </location>
</feature>
<dbReference type="OrthoDB" id="9606139at2759"/>
<keyword evidence="6 13" id="KW-0812">Transmembrane</keyword>
<dbReference type="GeneID" id="118885114"/>
<evidence type="ECO:0000256" key="6">
    <source>
        <dbReference type="ARBA" id="ARBA00022692"/>
    </source>
</evidence>
<gene>
    <name evidence="15" type="primary">LOC118885114</name>
</gene>
<evidence type="ECO:0000256" key="8">
    <source>
        <dbReference type="ARBA" id="ARBA00023040"/>
    </source>
</evidence>
<keyword evidence="8 13" id="KW-0297">G-protein coupled receptor</keyword>
<comment type="function">
    <text evidence="1">Putative pheromone receptor.</text>
</comment>
<evidence type="ECO:0000256" key="9">
    <source>
        <dbReference type="ARBA" id="ARBA00023136"/>
    </source>
</evidence>
<evidence type="ECO:0000256" key="1">
    <source>
        <dbReference type="ARBA" id="ARBA00003878"/>
    </source>
</evidence>
<keyword evidence="5 13" id="KW-0589">Pheromone response</keyword>
<evidence type="ECO:0000256" key="12">
    <source>
        <dbReference type="ARBA" id="ARBA00023224"/>
    </source>
</evidence>
<evidence type="ECO:0000256" key="10">
    <source>
        <dbReference type="ARBA" id="ARBA00023170"/>
    </source>
</evidence>
<keyword evidence="4 13" id="KW-1003">Cell membrane</keyword>
<evidence type="ECO:0000313" key="15">
    <source>
        <dbReference type="RefSeq" id="XP_036689386.1"/>
    </source>
</evidence>
<evidence type="ECO:0000256" key="5">
    <source>
        <dbReference type="ARBA" id="ARBA00022507"/>
    </source>
</evidence>
<reference evidence="15" key="1">
    <citation type="submission" date="2025-08" db="UniProtKB">
        <authorList>
            <consortium name="RefSeq"/>
        </authorList>
    </citation>
    <scope>IDENTIFICATION</scope>
    <source>
        <tissue evidence="15">Epidermis and Blubber</tissue>
    </source>
</reference>
<accession>A0A8B8VWT9</accession>
<dbReference type="RefSeq" id="XP_036689386.1">
    <property type="nucleotide sequence ID" value="XM_036833491.1"/>
</dbReference>
<evidence type="ECO:0000313" key="14">
    <source>
        <dbReference type="Proteomes" id="UP000694857"/>
    </source>
</evidence>
<feature type="transmembrane region" description="Helical" evidence="13">
    <location>
        <begin position="12"/>
        <end position="33"/>
    </location>
</feature>
<evidence type="ECO:0000256" key="13">
    <source>
        <dbReference type="RuleBase" id="RU364061"/>
    </source>
</evidence>
<keyword evidence="14" id="KW-1185">Reference proteome</keyword>
<dbReference type="SUPFAM" id="SSF81321">
    <property type="entry name" value="Family A G protein-coupled receptor-like"/>
    <property type="match status" value="1"/>
</dbReference>
<feature type="transmembrane region" description="Helical" evidence="13">
    <location>
        <begin position="236"/>
        <end position="258"/>
    </location>
</feature>
<dbReference type="GO" id="GO:0016503">
    <property type="term" value="F:pheromone receptor activity"/>
    <property type="evidence" value="ECO:0007669"/>
    <property type="project" value="InterPro"/>
</dbReference>
<keyword evidence="12 13" id="KW-0807">Transducer</keyword>
<keyword evidence="9 13" id="KW-0472">Membrane</keyword>
<proteinExistence type="inferred from homology"/>
<keyword evidence="10 13" id="KW-0675">Receptor</keyword>
<dbReference type="GO" id="GO:0019236">
    <property type="term" value="P:response to pheromone"/>
    <property type="evidence" value="ECO:0007669"/>
    <property type="project" value="UniProtKB-KW"/>
</dbReference>